<dbReference type="Gene3D" id="1.20.1060.10">
    <property type="entry name" value="Taq DNA Polymerase, Chain T, domain 4"/>
    <property type="match status" value="1"/>
</dbReference>
<dbReference type="InterPro" id="IPR002298">
    <property type="entry name" value="DNA_polymerase_A"/>
</dbReference>
<dbReference type="Gene3D" id="3.30.70.370">
    <property type="match status" value="1"/>
</dbReference>
<sequence length="663" mass="75025">MPDQSQDNIFQQHSEVGEENTGKNAAPKVDEFVNLLNLEKTTQKDVLRQIQNASTLSLSLLFLNGQALVNTFSTNHDKTKGLLIHSEDLSYKTLYLPFESNGTDLIRQTMLKSLSNENCMKTIVNSKDFLIVLHRHIGVENDHCIRCEKLDDPVIASWLLQPENPPSTFTDMASLVAFSGTEDINDTNWHSCLKHVARLSAVLKEELFRRQLLTLYSRVEMKLVPLLACMETRSVKMDTKLLVRFSDLLKTKLEKLEQQVYKEIGHTFSLTSHPQLRQVLYEELKLDQKLTGKVKIGKTSVCQEKSTGESTLRLLAEVHPLPSLVLEYRQLQKLKSTYVDGMKACVRDGSLSTHWDQTAAATGRLTSCQPNVQAVPKVPVVVTDYKNSYVLGDDETCSTEIYAREPFVAAQGNVFLSADFQQIELRILAHLSGDSALLSMFWRPQAGDIFTSLYSQWHNKPIESVTSDDREQTKRMVYSVMYGVGKEKLADYLKVKADIAKEIMNSFLRKFPAIESFSKKCCEYAEEFGYTETLCGRRRYFTHISHRAPGPRAYAQRQAVNFCVQGSAADICKMAMLAVEEKLRENSHLRARLLLQIHDELLWELPEDQIEETKGLIQRVMEDPRAVCGDLCSLQVPLPVSLSVGKSWAHLTPVQSHPPPAPL</sequence>
<gene>
    <name evidence="4" type="primary">LOC101857457</name>
</gene>
<dbReference type="PANTHER" id="PTHR10133">
    <property type="entry name" value="DNA POLYMERASE I"/>
    <property type="match status" value="1"/>
</dbReference>
<dbReference type="Gene3D" id="1.10.150.20">
    <property type="entry name" value="5' to 3' exonuclease, C-terminal subdomain"/>
    <property type="match status" value="1"/>
</dbReference>
<name>A0ABM0JBQ2_APLCA</name>
<accession>A0ABM0JBQ2</accession>
<keyword evidence="1" id="KW-0235">DNA replication</keyword>
<dbReference type="InterPro" id="IPR036397">
    <property type="entry name" value="RNaseH_sf"/>
</dbReference>
<dbReference type="SMART" id="SM00482">
    <property type="entry name" value="POLAc"/>
    <property type="match status" value="1"/>
</dbReference>
<dbReference type="PRINTS" id="PR00868">
    <property type="entry name" value="DNAPOLI"/>
</dbReference>
<dbReference type="RefSeq" id="XP_005089980.2">
    <property type="nucleotide sequence ID" value="XM_005089923.3"/>
</dbReference>
<dbReference type="Gene3D" id="3.30.420.10">
    <property type="entry name" value="Ribonuclease H-like superfamily/Ribonuclease H"/>
    <property type="match status" value="1"/>
</dbReference>
<dbReference type="GeneID" id="101857457"/>
<evidence type="ECO:0000256" key="1">
    <source>
        <dbReference type="ARBA" id="ARBA00022705"/>
    </source>
</evidence>
<dbReference type="InterPro" id="IPR001098">
    <property type="entry name" value="DNA-dir_DNA_pol_A_palm_dom"/>
</dbReference>
<dbReference type="CDD" id="cd08638">
    <property type="entry name" value="DNA_pol_A_theta"/>
    <property type="match status" value="1"/>
</dbReference>
<protein>
    <submittedName>
        <fullName evidence="4">DNA polymerase nu</fullName>
    </submittedName>
</protein>
<organism evidence="3 4">
    <name type="scientific">Aplysia californica</name>
    <name type="common">California sea hare</name>
    <dbReference type="NCBI Taxonomy" id="6500"/>
    <lineage>
        <taxon>Eukaryota</taxon>
        <taxon>Metazoa</taxon>
        <taxon>Spiralia</taxon>
        <taxon>Lophotrochozoa</taxon>
        <taxon>Mollusca</taxon>
        <taxon>Gastropoda</taxon>
        <taxon>Heterobranchia</taxon>
        <taxon>Euthyneura</taxon>
        <taxon>Tectipleura</taxon>
        <taxon>Aplysiida</taxon>
        <taxon>Aplysioidea</taxon>
        <taxon>Aplysiidae</taxon>
        <taxon>Aplysia</taxon>
    </lineage>
</organism>
<proteinExistence type="predicted"/>
<reference evidence="4" key="1">
    <citation type="submission" date="2025-08" db="UniProtKB">
        <authorList>
            <consortium name="RefSeq"/>
        </authorList>
    </citation>
    <scope>IDENTIFICATION</scope>
</reference>
<evidence type="ECO:0000313" key="3">
    <source>
        <dbReference type="Proteomes" id="UP000694888"/>
    </source>
</evidence>
<dbReference type="SUPFAM" id="SSF56672">
    <property type="entry name" value="DNA/RNA polymerases"/>
    <property type="match status" value="1"/>
</dbReference>
<keyword evidence="3" id="KW-1185">Reference proteome</keyword>
<dbReference type="Pfam" id="PF00476">
    <property type="entry name" value="DNA_pol_A"/>
    <property type="match status" value="1"/>
</dbReference>
<dbReference type="PANTHER" id="PTHR10133:SF27">
    <property type="entry name" value="DNA POLYMERASE NU"/>
    <property type="match status" value="1"/>
</dbReference>
<dbReference type="InterPro" id="IPR043502">
    <property type="entry name" value="DNA/RNA_pol_sf"/>
</dbReference>
<dbReference type="Proteomes" id="UP000694888">
    <property type="component" value="Unplaced"/>
</dbReference>
<feature type="domain" description="DNA-directed DNA polymerase family A palm" evidence="2">
    <location>
        <begin position="400"/>
        <end position="609"/>
    </location>
</feature>
<evidence type="ECO:0000259" key="2">
    <source>
        <dbReference type="SMART" id="SM00482"/>
    </source>
</evidence>
<evidence type="ECO:0000313" key="4">
    <source>
        <dbReference type="RefSeq" id="XP_005089980.2"/>
    </source>
</evidence>